<evidence type="ECO:0000313" key="3">
    <source>
        <dbReference type="Proteomes" id="UP000189857"/>
    </source>
</evidence>
<dbReference type="SUPFAM" id="SSF47729">
    <property type="entry name" value="IHF-like DNA-binding proteins"/>
    <property type="match status" value="1"/>
</dbReference>
<dbReference type="Gene3D" id="4.10.520.10">
    <property type="entry name" value="IHF-like DNA-binding proteins"/>
    <property type="match status" value="1"/>
</dbReference>
<evidence type="ECO:0000256" key="1">
    <source>
        <dbReference type="RuleBase" id="RU003939"/>
    </source>
</evidence>
<name>A0A1T4Q420_9FIRM</name>
<dbReference type="EMBL" id="FUXA01000016">
    <property type="protein sequence ID" value="SJZ98565.1"/>
    <property type="molecule type" value="Genomic_DNA"/>
</dbReference>
<dbReference type="Pfam" id="PF00216">
    <property type="entry name" value="Bac_DNA_binding"/>
    <property type="match status" value="1"/>
</dbReference>
<evidence type="ECO:0000313" key="2">
    <source>
        <dbReference type="EMBL" id="SJZ98565.1"/>
    </source>
</evidence>
<dbReference type="SMART" id="SM00411">
    <property type="entry name" value="BHL"/>
    <property type="match status" value="1"/>
</dbReference>
<keyword evidence="2" id="KW-0238">DNA-binding</keyword>
<sequence length="92" mass="10181">MNNKEFIKKIAAETGYSQGSIKEVFEAAEAVLIEQLKTDDEVKVIKGITIVPHVQDAHVIPNPFSGGTTEVPKRRIIKAKFSQSLKDVVKEC</sequence>
<organism evidence="2 3">
    <name type="scientific">Eubacterium ruminantium</name>
    <dbReference type="NCBI Taxonomy" id="42322"/>
    <lineage>
        <taxon>Bacteria</taxon>
        <taxon>Bacillati</taxon>
        <taxon>Bacillota</taxon>
        <taxon>Clostridia</taxon>
        <taxon>Eubacteriales</taxon>
        <taxon>Eubacteriaceae</taxon>
        <taxon>Eubacterium</taxon>
    </lineage>
</organism>
<gene>
    <name evidence="2" type="ORF">SAMN02745110_02252</name>
</gene>
<reference evidence="2 3" key="1">
    <citation type="submission" date="2017-02" db="EMBL/GenBank/DDBJ databases">
        <authorList>
            <person name="Peterson S.W."/>
        </authorList>
    </citation>
    <scope>NUCLEOTIDE SEQUENCE [LARGE SCALE GENOMIC DNA]</scope>
    <source>
        <strain evidence="2 3">ATCC 17233</strain>
    </source>
</reference>
<dbReference type="GO" id="GO:0030527">
    <property type="term" value="F:structural constituent of chromatin"/>
    <property type="evidence" value="ECO:0007669"/>
    <property type="project" value="InterPro"/>
</dbReference>
<dbReference type="GO" id="GO:0003677">
    <property type="term" value="F:DNA binding"/>
    <property type="evidence" value="ECO:0007669"/>
    <property type="project" value="UniProtKB-KW"/>
</dbReference>
<accession>A0A1T4Q420</accession>
<dbReference type="RefSeq" id="WP_078788047.1">
    <property type="nucleotide sequence ID" value="NZ_FMTO01000014.1"/>
</dbReference>
<protein>
    <submittedName>
        <fullName evidence="2">Nucleoid DNA-binding protein</fullName>
    </submittedName>
</protein>
<dbReference type="AlphaFoldDB" id="A0A1T4Q420"/>
<dbReference type="InterPro" id="IPR010992">
    <property type="entry name" value="IHF-like_DNA-bd_dom_sf"/>
</dbReference>
<keyword evidence="3" id="KW-1185">Reference proteome</keyword>
<dbReference type="InterPro" id="IPR000119">
    <property type="entry name" value="Hist_DNA-bd"/>
</dbReference>
<dbReference type="Proteomes" id="UP000189857">
    <property type="component" value="Unassembled WGS sequence"/>
</dbReference>
<comment type="similarity">
    <text evidence="1">Belongs to the bacterial histone-like protein family.</text>
</comment>
<proteinExistence type="inferred from homology"/>